<comment type="caution">
    <text evidence="9">The sequence shown here is derived from an EMBL/GenBank/DDBJ whole genome shotgun (WGS) entry which is preliminary data.</text>
</comment>
<feature type="binding site" evidence="8">
    <location>
        <position position="140"/>
    </location>
    <ligand>
        <name>Zn(2+)</name>
        <dbReference type="ChEBI" id="CHEBI:29105"/>
        <label>1</label>
        <note>catalytic</note>
    </ligand>
</feature>
<feature type="binding site" evidence="8">
    <location>
        <position position="211"/>
    </location>
    <ligand>
        <name>Zn(2+)</name>
        <dbReference type="ChEBI" id="CHEBI:29105"/>
        <label>2</label>
        <note>catalytic</note>
    </ligand>
</feature>
<comment type="similarity">
    <text evidence="8">Belongs to the RNase Z family.</text>
</comment>
<evidence type="ECO:0000256" key="1">
    <source>
        <dbReference type="ARBA" id="ARBA00011738"/>
    </source>
</evidence>
<comment type="subunit">
    <text evidence="1 8">Homodimer.</text>
</comment>
<keyword evidence="7 8" id="KW-0862">Zinc</keyword>
<dbReference type="CDD" id="cd07717">
    <property type="entry name" value="RNaseZ_ZiPD-like_MBL-fold"/>
    <property type="match status" value="1"/>
</dbReference>
<keyword evidence="2 8" id="KW-0819">tRNA processing</keyword>
<dbReference type="EMBL" id="JBHSOZ010000010">
    <property type="protein sequence ID" value="MFC5714280.1"/>
    <property type="molecule type" value="Genomic_DNA"/>
</dbReference>
<dbReference type="SUPFAM" id="SSF56281">
    <property type="entry name" value="Metallo-hydrolase/oxidoreductase"/>
    <property type="match status" value="1"/>
</dbReference>
<feature type="active site" description="Proton acceptor" evidence="8">
    <location>
        <position position="67"/>
    </location>
</feature>
<keyword evidence="4 8" id="KW-0479">Metal-binding</keyword>
<gene>
    <name evidence="8 9" type="primary">rnz</name>
    <name evidence="9" type="ORF">ACFPU1_16130</name>
</gene>
<feature type="binding site" evidence="8">
    <location>
        <position position="67"/>
    </location>
    <ligand>
        <name>Zn(2+)</name>
        <dbReference type="ChEBI" id="CHEBI:29105"/>
        <label>2</label>
        <note>catalytic</note>
    </ligand>
</feature>
<keyword evidence="5 8" id="KW-0255">Endonuclease</keyword>
<comment type="cofactor">
    <cofactor evidence="8">
        <name>Zn(2+)</name>
        <dbReference type="ChEBI" id="CHEBI:29105"/>
    </cofactor>
    <text evidence="8">Binds 2 Zn(2+) ions.</text>
</comment>
<accession>A0ABW0YP79</accession>
<dbReference type="RefSeq" id="WP_054635704.1">
    <property type="nucleotide sequence ID" value="NZ_JBHSOZ010000010.1"/>
</dbReference>
<dbReference type="HAMAP" id="MF_01818">
    <property type="entry name" value="RNase_Z_BN"/>
    <property type="match status" value="1"/>
</dbReference>
<feature type="binding site" evidence="8">
    <location>
        <position position="65"/>
    </location>
    <ligand>
        <name>Zn(2+)</name>
        <dbReference type="ChEBI" id="CHEBI:29105"/>
        <label>1</label>
        <note>catalytic</note>
    </ligand>
</feature>
<evidence type="ECO:0000256" key="5">
    <source>
        <dbReference type="ARBA" id="ARBA00022759"/>
    </source>
</evidence>
<protein>
    <recommendedName>
        <fullName evidence="8">Ribonuclease Z</fullName>
        <shortName evidence="8">RNase Z</shortName>
        <ecNumber evidence="8">3.1.26.11</ecNumber>
    </recommendedName>
    <alternativeName>
        <fullName evidence="8">tRNA 3 endonuclease</fullName>
    </alternativeName>
    <alternativeName>
        <fullName evidence="8">tRNase Z</fullName>
    </alternativeName>
</protein>
<keyword evidence="10" id="KW-1185">Reference proteome</keyword>
<keyword evidence="3 8" id="KW-0540">Nuclease</keyword>
<evidence type="ECO:0000256" key="8">
    <source>
        <dbReference type="HAMAP-Rule" id="MF_01818"/>
    </source>
</evidence>
<reference evidence="10" key="1">
    <citation type="journal article" date="2019" name="Int. J. Syst. Evol. Microbiol.">
        <title>The Global Catalogue of Microorganisms (GCM) 10K type strain sequencing project: providing services to taxonomists for standard genome sequencing and annotation.</title>
        <authorList>
            <consortium name="The Broad Institute Genomics Platform"/>
            <consortium name="The Broad Institute Genome Sequencing Center for Infectious Disease"/>
            <person name="Wu L."/>
            <person name="Ma J."/>
        </authorList>
    </citation>
    <scope>NUCLEOTIDE SEQUENCE [LARGE SCALE GENOMIC DNA]</scope>
    <source>
        <strain evidence="10">CECT 7184</strain>
    </source>
</reference>
<dbReference type="EC" id="3.1.26.11" evidence="8"/>
<feature type="binding site" evidence="8">
    <location>
        <position position="269"/>
    </location>
    <ligand>
        <name>Zn(2+)</name>
        <dbReference type="ChEBI" id="CHEBI:29105"/>
        <label>2</label>
        <note>catalytic</note>
    </ligand>
</feature>
<name>A0ABW0YP79_9BACI</name>
<evidence type="ECO:0000256" key="3">
    <source>
        <dbReference type="ARBA" id="ARBA00022722"/>
    </source>
</evidence>
<dbReference type="NCBIfam" id="NF000801">
    <property type="entry name" value="PRK00055.1-3"/>
    <property type="match status" value="1"/>
</dbReference>
<keyword evidence="6 8" id="KW-0378">Hydrolase</keyword>
<organism evidence="9 10">
    <name type="scientific">Thalassorhabdus alkalitolerans</name>
    <dbReference type="NCBI Taxonomy" id="2282697"/>
    <lineage>
        <taxon>Bacteria</taxon>
        <taxon>Bacillati</taxon>
        <taxon>Bacillota</taxon>
        <taxon>Bacilli</taxon>
        <taxon>Bacillales</taxon>
        <taxon>Bacillaceae</taxon>
        <taxon>Thalassorhabdus</taxon>
    </lineage>
</organism>
<proteinExistence type="inferred from homology"/>
<feature type="binding site" evidence="8">
    <location>
        <position position="68"/>
    </location>
    <ligand>
        <name>Zn(2+)</name>
        <dbReference type="ChEBI" id="CHEBI:29105"/>
        <label>2</label>
        <note>catalytic</note>
    </ligand>
</feature>
<dbReference type="GO" id="GO:0042781">
    <property type="term" value="F:3'-tRNA processing endoribonuclease activity"/>
    <property type="evidence" value="ECO:0007669"/>
    <property type="project" value="UniProtKB-EC"/>
</dbReference>
<evidence type="ECO:0000256" key="2">
    <source>
        <dbReference type="ARBA" id="ARBA00022694"/>
    </source>
</evidence>
<evidence type="ECO:0000313" key="9">
    <source>
        <dbReference type="EMBL" id="MFC5714280.1"/>
    </source>
</evidence>
<evidence type="ECO:0000256" key="6">
    <source>
        <dbReference type="ARBA" id="ARBA00022801"/>
    </source>
</evidence>
<feature type="binding site" evidence="8">
    <location>
        <position position="211"/>
    </location>
    <ligand>
        <name>Zn(2+)</name>
        <dbReference type="ChEBI" id="CHEBI:29105"/>
        <label>1</label>
        <note>catalytic</note>
    </ligand>
</feature>
<comment type="function">
    <text evidence="8">Zinc phosphodiesterase, which displays some tRNA 3'-processing endonuclease activity. Probably involved in tRNA maturation, by removing a 3'-trailer from precursor tRNA.</text>
</comment>
<dbReference type="NCBIfam" id="TIGR02651">
    <property type="entry name" value="RNase_Z"/>
    <property type="match status" value="1"/>
</dbReference>
<comment type="catalytic activity">
    <reaction evidence="8">
        <text>Endonucleolytic cleavage of RNA, removing extra 3' nucleotides from tRNA precursor, generating 3' termini of tRNAs. A 3'-hydroxy group is left at the tRNA terminus and a 5'-phosphoryl group is left at the trailer molecule.</text>
        <dbReference type="EC" id="3.1.26.11"/>
    </reaction>
</comment>
<dbReference type="Gene3D" id="3.60.15.10">
    <property type="entry name" value="Ribonuclease Z/Hydroxyacylglutathione hydrolase-like"/>
    <property type="match status" value="1"/>
</dbReference>
<evidence type="ECO:0000256" key="7">
    <source>
        <dbReference type="ARBA" id="ARBA00022833"/>
    </source>
</evidence>
<dbReference type="InterPro" id="IPR013471">
    <property type="entry name" value="RNase_Z/BN"/>
</dbReference>
<dbReference type="InterPro" id="IPR036866">
    <property type="entry name" value="RibonucZ/Hydroxyglut_hydro"/>
</dbReference>
<evidence type="ECO:0000313" key="10">
    <source>
        <dbReference type="Proteomes" id="UP001596142"/>
    </source>
</evidence>
<sequence>MEIHFLGTGAGVPSKQRNGSATALRFLSGQKGAWLFDCGEATQHRLLDSTLRPPMFEAIFITHMHGDHIYGLPGFLGSRSFMGGTTPLTLYGPPGIKRFITISLEASGTYLNYPLFVNEVRAGEKIETDRGAVEVVKLDHTVLSFGYRFTEPARRGRVRKEYLVKKGLPPGPLYKQLQEKKDVVTEDGTVVRWKDALEPDRPGRVISIAGDTKPSKGSRTLAENAEVLIHEGTFSENLKDHAGQFGHSTAKEAAIIARDGKAKHLILTHISPRYEKELEILREEAAREFSNISVAYDGFVYKVK</sequence>
<feature type="binding site" evidence="8">
    <location>
        <position position="63"/>
    </location>
    <ligand>
        <name>Zn(2+)</name>
        <dbReference type="ChEBI" id="CHEBI:29105"/>
        <label>1</label>
        <note>catalytic</note>
    </ligand>
</feature>
<dbReference type="PANTHER" id="PTHR46018:SF2">
    <property type="entry name" value="ZINC PHOSPHODIESTERASE ELAC PROTEIN 1"/>
    <property type="match status" value="1"/>
</dbReference>
<dbReference type="PANTHER" id="PTHR46018">
    <property type="entry name" value="ZINC PHOSPHODIESTERASE ELAC PROTEIN 1"/>
    <property type="match status" value="1"/>
</dbReference>
<dbReference type="Proteomes" id="UP001596142">
    <property type="component" value="Unassembled WGS sequence"/>
</dbReference>
<dbReference type="Pfam" id="PF23023">
    <property type="entry name" value="Anti-Pycsar_Apyc1"/>
    <property type="match status" value="1"/>
</dbReference>
<evidence type="ECO:0000256" key="4">
    <source>
        <dbReference type="ARBA" id="ARBA00022723"/>
    </source>
</evidence>